<proteinExistence type="predicted"/>
<name>A0A7D5SFU2_9PROT</name>
<dbReference type="KEGG" id="acog:HWD57_15735"/>
<dbReference type="Proteomes" id="UP000509684">
    <property type="component" value="Chromosome"/>
</dbReference>
<reference evidence="1 2" key="1">
    <citation type="journal article" date="2019" name="Microbiome">
        <title>Annotated bacterial chromosomes from frame-shift-corrected long-read metagenomic data.</title>
        <authorList>
            <person name="Arumugam K."/>
            <person name="Bagci C."/>
            <person name="Bessarab I."/>
            <person name="Beier S."/>
            <person name="Buchfink B."/>
            <person name="Gorska A."/>
            <person name="Qiu G."/>
            <person name="Huson D.H."/>
            <person name="Williams R.B.H."/>
        </authorList>
    </citation>
    <scope>NUCLEOTIDE SEQUENCE [LARGE SCALE GENOMIC DNA]</scope>
    <source>
        <strain evidence="1">SSA1</strain>
    </source>
</reference>
<sequence length="220" mass="24497">MTRKLKVVALVVGLAVALLLLALLFLQLKAAPPSPDVRAFGDNRDWVLTEDMVYVVGNTIEDRIRIVVPKGFVTDFASIPQSLWSLGLSPHGQYSRAAVVHDYLYWAQPCTRAQADRLMVIAMKESNVGSFDEWAVYRAVDLFGSGPWEQNGKERANGIPRVIPQALLRPKDPNMSWKDYRLLVAKQGVRDPEFEVNPAYCTVGNSTQVPSEQAASTLRK</sequence>
<organism evidence="1 2">
    <name type="scientific">Candidatus Accumulibacter cognatus</name>
    <dbReference type="NCBI Taxonomy" id="2954383"/>
    <lineage>
        <taxon>Bacteria</taxon>
        <taxon>Pseudomonadati</taxon>
        <taxon>Pseudomonadota</taxon>
        <taxon>Betaproteobacteria</taxon>
        <taxon>Candidatus Accumulibacter</taxon>
    </lineage>
</organism>
<evidence type="ECO:0000313" key="2">
    <source>
        <dbReference type="Proteomes" id="UP000509684"/>
    </source>
</evidence>
<accession>A0A7D5SFU2</accession>
<dbReference type="InterPro" id="IPR010767">
    <property type="entry name" value="Phage_CGC-2007_Cje0229"/>
</dbReference>
<dbReference type="Pfam" id="PF07087">
    <property type="entry name" value="DUF1353"/>
    <property type="match status" value="1"/>
</dbReference>
<protein>
    <submittedName>
        <fullName evidence="1">DUF1353 domain-containing protein</fullName>
    </submittedName>
</protein>
<gene>
    <name evidence="1" type="ORF">HWD57_15735</name>
</gene>
<dbReference type="AlphaFoldDB" id="A0A7D5SFU2"/>
<evidence type="ECO:0000313" key="1">
    <source>
        <dbReference type="EMBL" id="QLH51082.1"/>
    </source>
</evidence>
<dbReference type="EMBL" id="CP058708">
    <property type="protein sequence ID" value="QLH51082.1"/>
    <property type="molecule type" value="Genomic_DNA"/>
</dbReference>